<dbReference type="Gene3D" id="3.10.450.10">
    <property type="match status" value="1"/>
</dbReference>
<organism evidence="5 6">
    <name type="scientific">Psophocarpus tetragonolobus</name>
    <name type="common">Winged bean</name>
    <name type="synonym">Dolichos tetragonolobus</name>
    <dbReference type="NCBI Taxonomy" id="3891"/>
    <lineage>
        <taxon>Eukaryota</taxon>
        <taxon>Viridiplantae</taxon>
        <taxon>Streptophyta</taxon>
        <taxon>Embryophyta</taxon>
        <taxon>Tracheophyta</taxon>
        <taxon>Spermatophyta</taxon>
        <taxon>Magnoliopsida</taxon>
        <taxon>eudicotyledons</taxon>
        <taxon>Gunneridae</taxon>
        <taxon>Pentapetalae</taxon>
        <taxon>rosids</taxon>
        <taxon>fabids</taxon>
        <taxon>Fabales</taxon>
        <taxon>Fabaceae</taxon>
        <taxon>Papilionoideae</taxon>
        <taxon>50 kb inversion clade</taxon>
        <taxon>NPAAA clade</taxon>
        <taxon>indigoferoid/millettioid clade</taxon>
        <taxon>Phaseoleae</taxon>
        <taxon>Psophocarpus</taxon>
    </lineage>
</organism>
<keyword evidence="2" id="KW-0789">Thiol protease inhibitor</keyword>
<dbReference type="PANTHER" id="PTHR47364">
    <property type="entry name" value="CYSTEINE PROTEINASE INHIBITOR 5"/>
    <property type="match status" value="1"/>
</dbReference>
<evidence type="ECO:0000313" key="6">
    <source>
        <dbReference type="Proteomes" id="UP001386955"/>
    </source>
</evidence>
<dbReference type="InterPro" id="IPR046350">
    <property type="entry name" value="Cystatin_sf"/>
</dbReference>
<keyword evidence="3" id="KW-0812">Transmembrane</keyword>
<evidence type="ECO:0000313" key="5">
    <source>
        <dbReference type="EMBL" id="KAK7411050.1"/>
    </source>
</evidence>
<dbReference type="PROSITE" id="PS00287">
    <property type="entry name" value="CYSTATIN"/>
    <property type="match status" value="1"/>
</dbReference>
<dbReference type="AlphaFoldDB" id="A0AAN9TBM1"/>
<dbReference type="Proteomes" id="UP001386955">
    <property type="component" value="Unassembled WGS sequence"/>
</dbReference>
<keyword evidence="3" id="KW-0472">Membrane</keyword>
<sequence>MEPRFLPNDGSVIFCGRIISGFQDEAVVGAGHDARVECVRCIGPYEAMAVQLAGSLPFRYVEFEYNYKKGDNTLQKSKISRFVSGGLHTIYQATMKIPWLIVFFIALLSLLLFSDAGRSDALVGGWSPIKDVNDPHVVEIANYAVTEYDKRSGAKLKLLNVVKGQTQVVAGTNYRLILETTNDSATKNYRAIVWEKPWLHFRNLTSFDPLLT</sequence>
<evidence type="ECO:0000259" key="4">
    <source>
        <dbReference type="SMART" id="SM00043"/>
    </source>
</evidence>
<keyword evidence="6" id="KW-1185">Reference proteome</keyword>
<comment type="caution">
    <text evidence="5">The sequence shown here is derived from an EMBL/GenBank/DDBJ whole genome shotgun (WGS) entry which is preliminary data.</text>
</comment>
<dbReference type="InterPro" id="IPR018073">
    <property type="entry name" value="Prot_inh_cystat_CS"/>
</dbReference>
<dbReference type="CDD" id="cd00042">
    <property type="entry name" value="CY"/>
    <property type="match status" value="1"/>
</dbReference>
<evidence type="ECO:0000256" key="2">
    <source>
        <dbReference type="ARBA" id="ARBA00022704"/>
    </source>
</evidence>
<feature type="transmembrane region" description="Helical" evidence="3">
    <location>
        <begin position="97"/>
        <end position="113"/>
    </location>
</feature>
<dbReference type="GO" id="GO:0004869">
    <property type="term" value="F:cysteine-type endopeptidase inhibitor activity"/>
    <property type="evidence" value="ECO:0007669"/>
    <property type="project" value="UniProtKB-KW"/>
</dbReference>
<proteinExistence type="predicted"/>
<gene>
    <name evidence="5" type="ORF">VNO78_02403</name>
</gene>
<keyword evidence="1" id="KW-0646">Protease inhibitor</keyword>
<dbReference type="Pfam" id="PF16845">
    <property type="entry name" value="SQAPI"/>
    <property type="match status" value="1"/>
</dbReference>
<keyword evidence="3" id="KW-1133">Transmembrane helix</keyword>
<name>A0AAN9TBM1_PSOTE</name>
<dbReference type="InterPro" id="IPR000010">
    <property type="entry name" value="Cystatin_dom"/>
</dbReference>
<reference evidence="5 6" key="1">
    <citation type="submission" date="2024-01" db="EMBL/GenBank/DDBJ databases">
        <title>The genomes of 5 underutilized Papilionoideae crops provide insights into root nodulation and disease resistanc.</title>
        <authorList>
            <person name="Jiang F."/>
        </authorList>
    </citation>
    <scope>NUCLEOTIDE SEQUENCE [LARGE SCALE GENOMIC DNA]</scope>
    <source>
        <strain evidence="5">DUOXIRENSHENG_FW03</strain>
        <tissue evidence="5">Leaves</tissue>
    </source>
</reference>
<evidence type="ECO:0000256" key="3">
    <source>
        <dbReference type="SAM" id="Phobius"/>
    </source>
</evidence>
<dbReference type="SMART" id="SM00043">
    <property type="entry name" value="CY"/>
    <property type="match status" value="1"/>
</dbReference>
<evidence type="ECO:0000256" key="1">
    <source>
        <dbReference type="ARBA" id="ARBA00022690"/>
    </source>
</evidence>
<dbReference type="SUPFAM" id="SSF54403">
    <property type="entry name" value="Cystatin/monellin"/>
    <property type="match status" value="1"/>
</dbReference>
<dbReference type="PANTHER" id="PTHR47364:SF2">
    <property type="entry name" value="CYSTEINE PROTEINASE INHIBITOR 5"/>
    <property type="match status" value="1"/>
</dbReference>
<protein>
    <recommendedName>
        <fullName evidence="4">Cystatin domain-containing protein</fullName>
    </recommendedName>
</protein>
<accession>A0AAN9TBM1</accession>
<feature type="domain" description="Cystatin" evidence="4">
    <location>
        <begin position="121"/>
        <end position="210"/>
    </location>
</feature>
<dbReference type="EMBL" id="JAYMYS010000001">
    <property type="protein sequence ID" value="KAK7411050.1"/>
    <property type="molecule type" value="Genomic_DNA"/>
</dbReference>